<name>A0A4U1CB89_9SPHI</name>
<accession>A0A4U1CB89</accession>
<reference evidence="2 3" key="1">
    <citation type="submission" date="2019-04" db="EMBL/GenBank/DDBJ databases">
        <title>Pedobacter sp. AR-2-6 sp. nov., isolated from Arctic soil.</title>
        <authorList>
            <person name="Dahal R.H."/>
            <person name="Kim D.-U."/>
        </authorList>
    </citation>
    <scope>NUCLEOTIDE SEQUENCE [LARGE SCALE GENOMIC DNA]</scope>
    <source>
        <strain evidence="2 3">AR-2-6</strain>
    </source>
</reference>
<keyword evidence="3" id="KW-1185">Reference proteome</keyword>
<protein>
    <submittedName>
        <fullName evidence="2">Uncharacterized protein</fullName>
    </submittedName>
</protein>
<evidence type="ECO:0000313" key="2">
    <source>
        <dbReference type="EMBL" id="TKC01863.1"/>
    </source>
</evidence>
<keyword evidence="1" id="KW-0812">Transmembrane</keyword>
<keyword evidence="1" id="KW-1133">Transmembrane helix</keyword>
<proteinExistence type="predicted"/>
<dbReference type="Proteomes" id="UP000310477">
    <property type="component" value="Unassembled WGS sequence"/>
</dbReference>
<dbReference type="OrthoDB" id="794066at2"/>
<evidence type="ECO:0000256" key="1">
    <source>
        <dbReference type="SAM" id="Phobius"/>
    </source>
</evidence>
<dbReference type="EMBL" id="SWBO01000003">
    <property type="protein sequence ID" value="TKC01863.1"/>
    <property type="molecule type" value="Genomic_DNA"/>
</dbReference>
<gene>
    <name evidence="2" type="ORF">FA045_06350</name>
</gene>
<sequence length="182" mass="21001">MDKIEEKLDSLEQVLEVLIGRFRNVEIVVGSLAENEPKDYRNEMQSIIGLLERAEQKARWPELASSIAEVGKKLDTSRQKSEVRHHHHLDLRSRSRLWWVMSVFMVVTATVGVATALGIRNHQLHQDAEKFKVVRAFYPKLSNQVEEVYLQHHDAVMVRADSLLRESIAEKKKVKKSGRVKP</sequence>
<keyword evidence="1" id="KW-0472">Membrane</keyword>
<dbReference type="AlphaFoldDB" id="A0A4U1CB89"/>
<comment type="caution">
    <text evidence="2">The sequence shown here is derived from an EMBL/GenBank/DDBJ whole genome shotgun (WGS) entry which is preliminary data.</text>
</comment>
<dbReference type="RefSeq" id="WP_136875643.1">
    <property type="nucleotide sequence ID" value="NZ_SWBO01000003.1"/>
</dbReference>
<evidence type="ECO:0000313" key="3">
    <source>
        <dbReference type="Proteomes" id="UP000310477"/>
    </source>
</evidence>
<feature type="transmembrane region" description="Helical" evidence="1">
    <location>
        <begin position="97"/>
        <end position="119"/>
    </location>
</feature>
<organism evidence="2 3">
    <name type="scientific">Pedobacter cryotolerans</name>
    <dbReference type="NCBI Taxonomy" id="2571270"/>
    <lineage>
        <taxon>Bacteria</taxon>
        <taxon>Pseudomonadati</taxon>
        <taxon>Bacteroidota</taxon>
        <taxon>Sphingobacteriia</taxon>
        <taxon>Sphingobacteriales</taxon>
        <taxon>Sphingobacteriaceae</taxon>
        <taxon>Pedobacter</taxon>
    </lineage>
</organism>